<sequence length="86" mass="9868">MCCPSVFSQSSLTLHWHVVVWLRVCWQWNCRCDGVAHSHSGINVLNHHHYFNRNLAAAAALRRSSIACVLWSLTGRRIVLRKLGCR</sequence>
<evidence type="ECO:0008006" key="4">
    <source>
        <dbReference type="Google" id="ProtNLM"/>
    </source>
</evidence>
<feature type="chain" id="PRO_5019763938" description="Secreted protein" evidence="1">
    <location>
        <begin position="28"/>
        <end position="86"/>
    </location>
</feature>
<accession>A0A484KVD5</accession>
<gene>
    <name evidence="2" type="ORF">CCAM_LOCUS8873</name>
</gene>
<keyword evidence="1" id="KW-0732">Signal</keyword>
<proteinExistence type="predicted"/>
<feature type="signal peptide" evidence="1">
    <location>
        <begin position="1"/>
        <end position="27"/>
    </location>
</feature>
<reference evidence="2 3" key="1">
    <citation type="submission" date="2018-04" db="EMBL/GenBank/DDBJ databases">
        <authorList>
            <person name="Vogel A."/>
        </authorList>
    </citation>
    <scope>NUCLEOTIDE SEQUENCE [LARGE SCALE GENOMIC DNA]</scope>
</reference>
<dbReference type="EMBL" id="OOIL02000561">
    <property type="protein sequence ID" value="VFQ67097.1"/>
    <property type="molecule type" value="Genomic_DNA"/>
</dbReference>
<dbReference type="Proteomes" id="UP000595140">
    <property type="component" value="Unassembled WGS sequence"/>
</dbReference>
<dbReference type="AlphaFoldDB" id="A0A484KVD5"/>
<evidence type="ECO:0000313" key="3">
    <source>
        <dbReference type="Proteomes" id="UP000595140"/>
    </source>
</evidence>
<evidence type="ECO:0000256" key="1">
    <source>
        <dbReference type="SAM" id="SignalP"/>
    </source>
</evidence>
<name>A0A484KVD5_9ASTE</name>
<keyword evidence="3" id="KW-1185">Reference proteome</keyword>
<evidence type="ECO:0000313" key="2">
    <source>
        <dbReference type="EMBL" id="VFQ67097.1"/>
    </source>
</evidence>
<organism evidence="2 3">
    <name type="scientific">Cuscuta campestris</name>
    <dbReference type="NCBI Taxonomy" id="132261"/>
    <lineage>
        <taxon>Eukaryota</taxon>
        <taxon>Viridiplantae</taxon>
        <taxon>Streptophyta</taxon>
        <taxon>Embryophyta</taxon>
        <taxon>Tracheophyta</taxon>
        <taxon>Spermatophyta</taxon>
        <taxon>Magnoliopsida</taxon>
        <taxon>eudicotyledons</taxon>
        <taxon>Gunneridae</taxon>
        <taxon>Pentapetalae</taxon>
        <taxon>asterids</taxon>
        <taxon>lamiids</taxon>
        <taxon>Solanales</taxon>
        <taxon>Convolvulaceae</taxon>
        <taxon>Cuscuteae</taxon>
        <taxon>Cuscuta</taxon>
        <taxon>Cuscuta subgen. Grammica</taxon>
        <taxon>Cuscuta sect. Cleistogrammica</taxon>
    </lineage>
</organism>
<protein>
    <recommendedName>
        <fullName evidence="4">Secreted protein</fullName>
    </recommendedName>
</protein>